<dbReference type="InterPro" id="IPR019821">
    <property type="entry name" value="Kinesin_motor_CS"/>
</dbReference>
<dbReference type="GO" id="GO:0007018">
    <property type="term" value="P:microtubule-based movement"/>
    <property type="evidence" value="ECO:0007669"/>
    <property type="project" value="InterPro"/>
</dbReference>
<dbReference type="GO" id="GO:0003777">
    <property type="term" value="F:microtubule motor activity"/>
    <property type="evidence" value="ECO:0007669"/>
    <property type="project" value="InterPro"/>
</dbReference>
<evidence type="ECO:0000256" key="3">
    <source>
        <dbReference type="PROSITE-ProRule" id="PRU00283"/>
    </source>
</evidence>
<dbReference type="Gene3D" id="3.40.850.10">
    <property type="entry name" value="Kinesin motor domain"/>
    <property type="match status" value="1"/>
</dbReference>
<evidence type="ECO:0000256" key="1">
    <source>
        <dbReference type="ARBA" id="ARBA00022741"/>
    </source>
</evidence>
<sequence>TGSGKSYCIMGEPSALGVIPQFANELYDRIEGTADEETSYKVEVSYYEIYKERIHDLLASTKHKSKTHLRVREHPVTGPYVEDLSTYVASSFADVERWLALGNRFRATAATGMNDRSSRSHSVFTLVLTQTKIIEGEDHTRVSRINLIDLAGSERSAISMTSGERLKVNNH</sequence>
<dbReference type="SMART" id="SM00129">
    <property type="entry name" value="KISc"/>
    <property type="match status" value="1"/>
</dbReference>
<dbReference type="EnsemblMetazoa" id="Aqu2.1.04120_001">
    <property type="protein sequence ID" value="Aqu2.1.04120_001"/>
    <property type="gene ID" value="Aqu2.1.04120"/>
</dbReference>
<comment type="caution">
    <text evidence="3">Lacks conserved residue(s) required for the propagation of feature annotation.</text>
</comment>
<dbReference type="SUPFAM" id="SSF52540">
    <property type="entry name" value="P-loop containing nucleoside triphosphate hydrolases"/>
    <property type="match status" value="1"/>
</dbReference>
<feature type="domain" description="Kinesin motor" evidence="4">
    <location>
        <begin position="1"/>
        <end position="171"/>
    </location>
</feature>
<protein>
    <recommendedName>
        <fullName evidence="4">Kinesin motor domain-containing protein</fullName>
    </recommendedName>
</protein>
<keyword evidence="2" id="KW-0067">ATP-binding</keyword>
<dbReference type="GO" id="GO:0005524">
    <property type="term" value="F:ATP binding"/>
    <property type="evidence" value="ECO:0007669"/>
    <property type="project" value="UniProtKB-KW"/>
</dbReference>
<dbReference type="InterPro" id="IPR001752">
    <property type="entry name" value="Kinesin_motor_dom"/>
</dbReference>
<reference evidence="5" key="1">
    <citation type="submission" date="2017-05" db="UniProtKB">
        <authorList>
            <consortium name="EnsemblMetazoa"/>
        </authorList>
    </citation>
    <scope>IDENTIFICATION</scope>
</reference>
<evidence type="ECO:0000313" key="5">
    <source>
        <dbReference type="EnsemblMetazoa" id="Aqu2.1.04120_001"/>
    </source>
</evidence>
<dbReference type="InParanoid" id="A0A1X7SPU8"/>
<dbReference type="STRING" id="400682.A0A1X7SPU8"/>
<dbReference type="InterPro" id="IPR027417">
    <property type="entry name" value="P-loop_NTPase"/>
</dbReference>
<dbReference type="GO" id="GO:0008017">
    <property type="term" value="F:microtubule binding"/>
    <property type="evidence" value="ECO:0007669"/>
    <property type="project" value="InterPro"/>
</dbReference>
<evidence type="ECO:0000256" key="2">
    <source>
        <dbReference type="ARBA" id="ARBA00022840"/>
    </source>
</evidence>
<dbReference type="InterPro" id="IPR036961">
    <property type="entry name" value="Kinesin_motor_dom_sf"/>
</dbReference>
<dbReference type="Pfam" id="PF00225">
    <property type="entry name" value="Kinesin"/>
    <property type="match status" value="1"/>
</dbReference>
<comment type="similarity">
    <text evidence="3">Belongs to the TRAFAC class myosin-kinesin ATPase superfamily. Kinesin family.</text>
</comment>
<dbReference type="OrthoDB" id="3176171at2759"/>
<evidence type="ECO:0000259" key="4">
    <source>
        <dbReference type="PROSITE" id="PS50067"/>
    </source>
</evidence>
<name>A0A1X7SPU8_AMPQE</name>
<dbReference type="PROSITE" id="PS50067">
    <property type="entry name" value="KINESIN_MOTOR_2"/>
    <property type="match status" value="1"/>
</dbReference>
<dbReference type="PANTHER" id="PTHR47117">
    <property type="entry name" value="STAR-RELATED LIPID TRANSFER PROTEIN 9"/>
    <property type="match status" value="1"/>
</dbReference>
<dbReference type="PRINTS" id="PR00380">
    <property type="entry name" value="KINESINHEAVY"/>
</dbReference>
<accession>A0A1X7SPU8</accession>
<dbReference type="AlphaFoldDB" id="A0A1X7SPU8"/>
<dbReference type="PROSITE" id="PS00411">
    <property type="entry name" value="KINESIN_MOTOR_1"/>
    <property type="match status" value="1"/>
</dbReference>
<keyword evidence="1" id="KW-0547">Nucleotide-binding</keyword>
<organism evidence="5">
    <name type="scientific">Amphimedon queenslandica</name>
    <name type="common">Sponge</name>
    <dbReference type="NCBI Taxonomy" id="400682"/>
    <lineage>
        <taxon>Eukaryota</taxon>
        <taxon>Metazoa</taxon>
        <taxon>Porifera</taxon>
        <taxon>Demospongiae</taxon>
        <taxon>Heteroscleromorpha</taxon>
        <taxon>Haplosclerida</taxon>
        <taxon>Niphatidae</taxon>
        <taxon>Amphimedon</taxon>
    </lineage>
</organism>
<proteinExistence type="inferred from homology"/>
<dbReference type="PANTHER" id="PTHR47117:SF5">
    <property type="entry name" value="KINESIN-LIKE PROTEIN KIF14"/>
    <property type="match status" value="1"/>
</dbReference>